<dbReference type="EMBL" id="HBUF01371700">
    <property type="protein sequence ID" value="CAG6726444.1"/>
    <property type="molecule type" value="Transcribed_RNA"/>
</dbReference>
<dbReference type="AlphaFoldDB" id="A0A8D9DPP5"/>
<feature type="transmembrane region" description="Helical" evidence="1">
    <location>
        <begin position="19"/>
        <end position="36"/>
    </location>
</feature>
<dbReference type="EMBL" id="HBUF01371701">
    <property type="protein sequence ID" value="CAG6726445.1"/>
    <property type="molecule type" value="Transcribed_RNA"/>
</dbReference>
<reference evidence="2" key="1">
    <citation type="submission" date="2021-05" db="EMBL/GenBank/DDBJ databases">
        <authorList>
            <person name="Alioto T."/>
            <person name="Alioto T."/>
            <person name="Gomez Garrido J."/>
        </authorList>
    </citation>
    <scope>NUCLEOTIDE SEQUENCE</scope>
</reference>
<protein>
    <submittedName>
        <fullName evidence="2">Uncharacterized protein</fullName>
    </submittedName>
</protein>
<sequence>MICSCLIVLSSSFAQKLQFLPLIFGVFFVSFTGFLSNSNRHLIPAYSAFYLLLCIVLFDFSLGMFNFSLFSPLLLPFSCRFSLLFSVLLSRQRRCLPKVVL</sequence>
<organism evidence="2">
    <name type="scientific">Cacopsylla melanoneura</name>
    <dbReference type="NCBI Taxonomy" id="428564"/>
    <lineage>
        <taxon>Eukaryota</taxon>
        <taxon>Metazoa</taxon>
        <taxon>Ecdysozoa</taxon>
        <taxon>Arthropoda</taxon>
        <taxon>Hexapoda</taxon>
        <taxon>Insecta</taxon>
        <taxon>Pterygota</taxon>
        <taxon>Neoptera</taxon>
        <taxon>Paraneoptera</taxon>
        <taxon>Hemiptera</taxon>
        <taxon>Sternorrhyncha</taxon>
        <taxon>Psylloidea</taxon>
        <taxon>Psyllidae</taxon>
        <taxon>Psyllinae</taxon>
        <taxon>Cacopsylla</taxon>
    </lineage>
</organism>
<keyword evidence="1" id="KW-0812">Transmembrane</keyword>
<feature type="transmembrane region" description="Helical" evidence="1">
    <location>
        <begin position="73"/>
        <end position="90"/>
    </location>
</feature>
<accession>A0A8D9DPP5</accession>
<keyword evidence="1" id="KW-0472">Membrane</keyword>
<proteinExistence type="predicted"/>
<evidence type="ECO:0000313" key="2">
    <source>
        <dbReference type="EMBL" id="CAG6726447.1"/>
    </source>
</evidence>
<keyword evidence="1" id="KW-1133">Transmembrane helix</keyword>
<dbReference type="EMBL" id="HBUF01371704">
    <property type="protein sequence ID" value="CAG6726448.1"/>
    <property type="molecule type" value="Transcribed_RNA"/>
</dbReference>
<name>A0A8D9DPP5_9HEMI</name>
<evidence type="ECO:0000256" key="1">
    <source>
        <dbReference type="SAM" id="Phobius"/>
    </source>
</evidence>
<dbReference type="EMBL" id="HBUF01371703">
    <property type="protein sequence ID" value="CAG6726447.1"/>
    <property type="molecule type" value="Transcribed_RNA"/>
</dbReference>
<feature type="transmembrane region" description="Helical" evidence="1">
    <location>
        <begin position="48"/>
        <end position="67"/>
    </location>
</feature>